<keyword evidence="3" id="KW-0808">Transferase</keyword>
<evidence type="ECO:0000313" key="4">
    <source>
        <dbReference type="Proteomes" id="UP000652219"/>
    </source>
</evidence>
<sequence length="443" mass="49026">MDSGTSLAKRGVQYALPANRNKLLDILRDVWHPTDNPKGYLNLGVAENTLMHKELLQYISAKVRPSVSKPIVWYLPFLYSTASRWQKLLVDGPALGYGDSFSGSHRLKGVLAAFLTRHFRAVRPIQSADLAVTSGVSAAIEACAFALGDVGDGVLLARPFYKAFPYNLSNRAGLRPVFVSFHGEDPVGPGSVVAYERALLEARGKVCASRQTLISYMELCQKYGLRLISDEIYGLSCWDNPETPKAPGFHSVLSIDHDGFINPALVHVIWGISKDLGMNGVRLGCVVSQNNENLIRALQTNSIFTCPSSFADRITTVMLSDSSFINHFVAENRHRLRARYAEAAAILKRNGISYRRSNAAFFLWADLFSFWSPRLGSSYGSREVIALEERLNQHLLSQKVFVTTGGSSGSEEAGWFRITFALDRDYVHEGLARVVLALKSFEV</sequence>
<dbReference type="Gene3D" id="3.90.1150.10">
    <property type="entry name" value="Aspartate Aminotransferase, domain 1"/>
    <property type="match status" value="1"/>
</dbReference>
<protein>
    <submittedName>
        <fullName evidence="3">Aspartate aminotransferase</fullName>
    </submittedName>
</protein>
<keyword evidence="4" id="KW-1185">Reference proteome</keyword>
<dbReference type="PANTHER" id="PTHR43795:SF63">
    <property type="entry name" value="PUTATIVE (AFU_ORTHOLOGUE AFUA_4G00630)-RELATED"/>
    <property type="match status" value="1"/>
</dbReference>
<dbReference type="PRINTS" id="PR00753">
    <property type="entry name" value="ACCSYNTHASE"/>
</dbReference>
<dbReference type="GO" id="GO:0006520">
    <property type="term" value="P:amino acid metabolic process"/>
    <property type="evidence" value="ECO:0007669"/>
    <property type="project" value="TreeGrafter"/>
</dbReference>
<organism evidence="3 4">
    <name type="scientific">Colletotrichum sojae</name>
    <dbReference type="NCBI Taxonomy" id="2175907"/>
    <lineage>
        <taxon>Eukaryota</taxon>
        <taxon>Fungi</taxon>
        <taxon>Dikarya</taxon>
        <taxon>Ascomycota</taxon>
        <taxon>Pezizomycotina</taxon>
        <taxon>Sordariomycetes</taxon>
        <taxon>Hypocreomycetidae</taxon>
        <taxon>Glomerellales</taxon>
        <taxon>Glomerellaceae</taxon>
        <taxon>Colletotrichum</taxon>
        <taxon>Colletotrichum orchidearum species complex</taxon>
    </lineage>
</organism>
<dbReference type="InterPro" id="IPR050478">
    <property type="entry name" value="Ethylene_sulfur-biosynth"/>
</dbReference>
<dbReference type="EMBL" id="WIGN01000684">
    <property type="protein sequence ID" value="KAF6785561.1"/>
    <property type="molecule type" value="Genomic_DNA"/>
</dbReference>
<dbReference type="InterPro" id="IPR015424">
    <property type="entry name" value="PyrdxlP-dep_Trfase"/>
</dbReference>
<accession>A0A8H6IM76</accession>
<dbReference type="Proteomes" id="UP000652219">
    <property type="component" value="Unassembled WGS sequence"/>
</dbReference>
<keyword evidence="3" id="KW-0032">Aminotransferase</keyword>
<dbReference type="InterPro" id="IPR015422">
    <property type="entry name" value="PyrdxlP-dep_Trfase_small"/>
</dbReference>
<dbReference type="AlphaFoldDB" id="A0A8H6IM76"/>
<gene>
    <name evidence="3" type="ORF">CSOJ01_15568</name>
</gene>
<evidence type="ECO:0000256" key="1">
    <source>
        <dbReference type="ARBA" id="ARBA00022898"/>
    </source>
</evidence>
<evidence type="ECO:0000259" key="2">
    <source>
        <dbReference type="Pfam" id="PF00155"/>
    </source>
</evidence>
<name>A0A8H6IM76_9PEZI</name>
<evidence type="ECO:0000313" key="3">
    <source>
        <dbReference type="EMBL" id="KAF6785561.1"/>
    </source>
</evidence>
<feature type="domain" description="Aminotransferase class I/classII large" evidence="2">
    <location>
        <begin position="101"/>
        <end position="433"/>
    </location>
</feature>
<dbReference type="SUPFAM" id="SSF53383">
    <property type="entry name" value="PLP-dependent transferases"/>
    <property type="match status" value="1"/>
</dbReference>
<dbReference type="Pfam" id="PF00155">
    <property type="entry name" value="Aminotran_1_2"/>
    <property type="match status" value="1"/>
</dbReference>
<comment type="caution">
    <text evidence="3">The sequence shown here is derived from an EMBL/GenBank/DDBJ whole genome shotgun (WGS) entry which is preliminary data.</text>
</comment>
<dbReference type="GO" id="GO:0008483">
    <property type="term" value="F:transaminase activity"/>
    <property type="evidence" value="ECO:0007669"/>
    <property type="project" value="UniProtKB-KW"/>
</dbReference>
<dbReference type="CDD" id="cd00609">
    <property type="entry name" value="AAT_like"/>
    <property type="match status" value="1"/>
</dbReference>
<dbReference type="GO" id="GO:0030170">
    <property type="term" value="F:pyridoxal phosphate binding"/>
    <property type="evidence" value="ECO:0007669"/>
    <property type="project" value="InterPro"/>
</dbReference>
<keyword evidence="1" id="KW-0663">Pyridoxal phosphate</keyword>
<dbReference type="InterPro" id="IPR015421">
    <property type="entry name" value="PyrdxlP-dep_Trfase_major"/>
</dbReference>
<dbReference type="InterPro" id="IPR004839">
    <property type="entry name" value="Aminotransferase_I/II_large"/>
</dbReference>
<reference evidence="3 4" key="1">
    <citation type="journal article" date="2020" name="Phytopathology">
        <title>Genome Sequence Resources of Colletotrichum truncatum, C. plurivorum, C. musicola, and C. sojae: Four Species Pathogenic to Soybean (Glycine max).</title>
        <authorList>
            <person name="Rogerio F."/>
            <person name="Boufleur T.R."/>
            <person name="Ciampi-Guillardi M."/>
            <person name="Sukno S.A."/>
            <person name="Thon M.R."/>
            <person name="Massola Junior N.S."/>
            <person name="Baroncelli R."/>
        </authorList>
    </citation>
    <scope>NUCLEOTIDE SEQUENCE [LARGE SCALE GENOMIC DNA]</scope>
    <source>
        <strain evidence="3 4">LFN0009</strain>
    </source>
</reference>
<dbReference type="PANTHER" id="PTHR43795">
    <property type="entry name" value="BIFUNCTIONAL ASPARTATE AMINOTRANSFERASE AND GLUTAMATE/ASPARTATE-PREPHENATE AMINOTRANSFERASE-RELATED"/>
    <property type="match status" value="1"/>
</dbReference>
<proteinExistence type="predicted"/>
<dbReference type="Gene3D" id="3.40.640.10">
    <property type="entry name" value="Type I PLP-dependent aspartate aminotransferase-like (Major domain)"/>
    <property type="match status" value="1"/>
</dbReference>